<gene>
    <name evidence="1" type="ORF">ACFVZC_30135</name>
</gene>
<dbReference type="EMBL" id="JBHVZQ010000039">
    <property type="protein sequence ID" value="MFF1277622.1"/>
    <property type="molecule type" value="Genomic_DNA"/>
</dbReference>
<dbReference type="Proteomes" id="UP001601627">
    <property type="component" value="Unassembled WGS sequence"/>
</dbReference>
<sequence>MSDPHPFEDHSYVKNPPPSVTASATGFGRVFVALRDMIIHEGPAPYRLTRWSPGPPVPSPGGARSRPSLLLRPSHAVVPFTGREQDLESLRRWRDDVSCPGTAVRLVHGPGGQGKSRLAAQVARLWSADGWDVLVAHHRRAHSEAAVEAVSPAAGGPGTLVVVDYAERWDTSDLLVLLRDLDGSGNPVRVLLLARPAGHWWQVLQYRLDRDLGVPADAQELGPLARRPADRTGLFTAARDGFAEQLGVPVPKGVAPPAALLRGEAYRSVLSVHMAALTAVLAHLDGTTAPTEPAEVSAYLLARERDHWQEVHRGLDRSFPTGPDTMAQAVYTATLTGPLPHRAGMRALREIGVHTAEPGQVLTDHAFCYPPSTAGTVLEPLRPDRLGEDFLALSTPGHDSGHPADPWADEAVAELLSSTPEDPAPPWVPPALTVLIETARRWPHMAERLCGVLRERPWLALRGGSSVLIALSELDVLDSALLEAVGGHFPPGSDIELDVGVAAFARRLTEDRLARTHDAATHARLRTELGTRMASADLPFQAVVEFQEAVAIYRGLDPAGYSLEQAHGLLVALGGLGASQAALGRYEEALTNTTSAVEAYRTWASIHPAAHGPALARLLIDQGGQLWELGRRQEAVEAVEEAIRTCLPLRGSRSAEEAEATRGAALGTLGMMLLRWDRPEEALTATADSLTVLRQLGAADPGVRRPDLAESLFRYAAVRETLRVDTDGAAAAVAEAIDIYSDLAGVRRDRFTEPLLSSRRLRSDLDDTSFPAEFRRTALRHGVPYVSVSPGGAYALAAAILVRHADQCLAEGQFTKARDLLTEAIEQYRRLAGDDPESYAHERASALHLASLAEAELGEFTSALDHTTEATGLVRQLVEADTTATPALAAVLMANAAIRATAGVDPSLALDLARESVELYERLAEQAPATFGQDLVHARRLLARIPQGLGPF</sequence>
<proteinExistence type="predicted"/>
<comment type="caution">
    <text evidence="1">The sequence shown here is derived from an EMBL/GenBank/DDBJ whole genome shotgun (WGS) entry which is preliminary data.</text>
</comment>
<dbReference type="InterPro" id="IPR011990">
    <property type="entry name" value="TPR-like_helical_dom_sf"/>
</dbReference>
<dbReference type="Gene3D" id="3.40.50.300">
    <property type="entry name" value="P-loop containing nucleotide triphosphate hydrolases"/>
    <property type="match status" value="1"/>
</dbReference>
<dbReference type="Gene3D" id="1.25.40.10">
    <property type="entry name" value="Tetratricopeptide repeat domain"/>
    <property type="match status" value="2"/>
</dbReference>
<dbReference type="RefSeq" id="WP_388239593.1">
    <property type="nucleotide sequence ID" value="NZ_JBHVZQ010000039.1"/>
</dbReference>
<evidence type="ECO:0000313" key="2">
    <source>
        <dbReference type="Proteomes" id="UP001601627"/>
    </source>
</evidence>
<keyword evidence="2" id="KW-1185">Reference proteome</keyword>
<evidence type="ECO:0000313" key="1">
    <source>
        <dbReference type="EMBL" id="MFF1277622.1"/>
    </source>
</evidence>
<organism evidence="1 2">
    <name type="scientific">Streptomyces marokkonensis</name>
    <dbReference type="NCBI Taxonomy" id="324855"/>
    <lineage>
        <taxon>Bacteria</taxon>
        <taxon>Bacillati</taxon>
        <taxon>Actinomycetota</taxon>
        <taxon>Actinomycetes</taxon>
        <taxon>Kitasatosporales</taxon>
        <taxon>Streptomycetaceae</taxon>
        <taxon>Streptomyces</taxon>
    </lineage>
</organism>
<protein>
    <recommendedName>
        <fullName evidence="3">Tetratricopeptide repeat protein</fullName>
    </recommendedName>
</protein>
<dbReference type="SUPFAM" id="SSF48452">
    <property type="entry name" value="TPR-like"/>
    <property type="match status" value="2"/>
</dbReference>
<dbReference type="InterPro" id="IPR027417">
    <property type="entry name" value="P-loop_NTPase"/>
</dbReference>
<name>A0ABW6QET3_9ACTN</name>
<reference evidence="1 2" key="1">
    <citation type="submission" date="2024-09" db="EMBL/GenBank/DDBJ databases">
        <title>The Natural Products Discovery Center: Release of the First 8490 Sequenced Strains for Exploring Actinobacteria Biosynthetic Diversity.</title>
        <authorList>
            <person name="Kalkreuter E."/>
            <person name="Kautsar S.A."/>
            <person name="Yang D."/>
            <person name="Bader C.D."/>
            <person name="Teijaro C.N."/>
            <person name="Fluegel L."/>
            <person name="Davis C.M."/>
            <person name="Simpson J.R."/>
            <person name="Lauterbach L."/>
            <person name="Steele A.D."/>
            <person name="Gui C."/>
            <person name="Meng S."/>
            <person name="Li G."/>
            <person name="Viehrig K."/>
            <person name="Ye F."/>
            <person name="Su P."/>
            <person name="Kiefer A.F."/>
            <person name="Nichols A."/>
            <person name="Cepeda A.J."/>
            <person name="Yan W."/>
            <person name="Fan B."/>
            <person name="Jiang Y."/>
            <person name="Adhikari A."/>
            <person name="Zheng C.-J."/>
            <person name="Schuster L."/>
            <person name="Cowan T.M."/>
            <person name="Smanski M.J."/>
            <person name="Chevrette M.G."/>
            <person name="De Carvalho L.P.S."/>
            <person name="Shen B."/>
        </authorList>
    </citation>
    <scope>NUCLEOTIDE SEQUENCE [LARGE SCALE GENOMIC DNA]</scope>
    <source>
        <strain evidence="1 2">NPDC058328</strain>
    </source>
</reference>
<evidence type="ECO:0008006" key="3">
    <source>
        <dbReference type="Google" id="ProtNLM"/>
    </source>
</evidence>
<accession>A0ABW6QET3</accession>
<dbReference type="SUPFAM" id="SSF52540">
    <property type="entry name" value="P-loop containing nucleoside triphosphate hydrolases"/>
    <property type="match status" value="1"/>
</dbReference>